<evidence type="ECO:0000256" key="1">
    <source>
        <dbReference type="SAM" id="MobiDB-lite"/>
    </source>
</evidence>
<sequence>MSPPPVSYASTPSESACESLMGTYSSAFSPFGRQKPMSQNGMDAAMTGSVASATSTPRPRWTAAAA</sequence>
<dbReference type="EMBL" id="JGZC01000016">
    <property type="protein sequence ID" value="KFI67838.1"/>
    <property type="molecule type" value="Genomic_DNA"/>
</dbReference>
<protein>
    <submittedName>
        <fullName evidence="2">Uncharacterized protein</fullName>
    </submittedName>
</protein>
<gene>
    <name evidence="2" type="ORF">BMERY_1951</name>
</gene>
<organism evidence="2 3">
    <name type="scientific">Bifidobacterium merycicum</name>
    <dbReference type="NCBI Taxonomy" id="78345"/>
    <lineage>
        <taxon>Bacteria</taxon>
        <taxon>Bacillati</taxon>
        <taxon>Actinomycetota</taxon>
        <taxon>Actinomycetes</taxon>
        <taxon>Bifidobacteriales</taxon>
        <taxon>Bifidobacteriaceae</taxon>
        <taxon>Bifidobacterium</taxon>
    </lineage>
</organism>
<keyword evidence="3" id="KW-1185">Reference proteome</keyword>
<comment type="caution">
    <text evidence="2">The sequence shown here is derived from an EMBL/GenBank/DDBJ whole genome shotgun (WGS) entry which is preliminary data.</text>
</comment>
<dbReference type="Proteomes" id="UP000029060">
    <property type="component" value="Unassembled WGS sequence"/>
</dbReference>
<feature type="non-terminal residue" evidence="2">
    <location>
        <position position="66"/>
    </location>
</feature>
<feature type="region of interest" description="Disordered" evidence="1">
    <location>
        <begin position="28"/>
        <end position="66"/>
    </location>
</feature>
<proteinExistence type="predicted"/>
<evidence type="ECO:0000313" key="3">
    <source>
        <dbReference type="Proteomes" id="UP000029060"/>
    </source>
</evidence>
<accession>A0A087B9Y8</accession>
<reference evidence="2 3" key="1">
    <citation type="submission" date="2014-03" db="EMBL/GenBank/DDBJ databases">
        <title>Genomics of Bifidobacteria.</title>
        <authorList>
            <person name="Ventura M."/>
            <person name="Milani C."/>
            <person name="Lugli G.A."/>
        </authorList>
    </citation>
    <scope>NUCLEOTIDE SEQUENCE [LARGE SCALE GENOMIC DNA]</scope>
    <source>
        <strain evidence="2 3">LMG 11341</strain>
    </source>
</reference>
<name>A0A087B9Y8_9BIFI</name>
<evidence type="ECO:0000313" key="2">
    <source>
        <dbReference type="EMBL" id="KFI67838.1"/>
    </source>
</evidence>
<dbReference type="AlphaFoldDB" id="A0A087B9Y8"/>